<comment type="caution">
    <text evidence="2">The sequence shown here is derived from an EMBL/GenBank/DDBJ whole genome shotgun (WGS) entry which is preliminary data.</text>
</comment>
<dbReference type="Proteomes" id="UP000004881">
    <property type="component" value="Unassembled WGS sequence"/>
</dbReference>
<sequence>MDLAEGGPRGVRREVQRMRRVGQGGLVQQFLYPFDACGGGEQRGQQIPEIAYRPKATPQEREERKHLAQGHAPGGERPHTETDDHEHTEEFEQAHQRQEQSADPTGHQLGVHDREILSLVPLDRGRLLVEALHEGGIGEVLLGDRAE</sequence>
<evidence type="ECO:0000313" key="2">
    <source>
        <dbReference type="EMBL" id="GAB46094.1"/>
    </source>
</evidence>
<feature type="compositionally biased region" description="Basic and acidic residues" evidence="1">
    <location>
        <begin position="74"/>
        <end position="100"/>
    </location>
</feature>
<protein>
    <submittedName>
        <fullName evidence="2">Uncharacterized protein</fullName>
    </submittedName>
</protein>
<evidence type="ECO:0000313" key="3">
    <source>
        <dbReference type="Proteomes" id="UP000004881"/>
    </source>
</evidence>
<keyword evidence="3" id="KW-1185">Reference proteome</keyword>
<feature type="region of interest" description="Disordered" evidence="1">
    <location>
        <begin position="37"/>
        <end position="112"/>
    </location>
</feature>
<proteinExistence type="predicted"/>
<dbReference type="EMBL" id="BAFD01000111">
    <property type="protein sequence ID" value="GAB46094.1"/>
    <property type="molecule type" value="Genomic_DNA"/>
</dbReference>
<reference evidence="2 3" key="1">
    <citation type="submission" date="2012-02" db="EMBL/GenBank/DDBJ databases">
        <title>Whole genome shotgun sequence of Gordonia terrae NBRC 100016.</title>
        <authorList>
            <person name="Takarada H."/>
            <person name="Hosoyama A."/>
            <person name="Tsuchikane K."/>
            <person name="Katsumata H."/>
            <person name="Yamazaki S."/>
            <person name="Fujita N."/>
        </authorList>
    </citation>
    <scope>NUCLEOTIDE SEQUENCE [LARGE SCALE GENOMIC DNA]</scope>
    <source>
        <strain evidence="2 3">NBRC 100016</strain>
    </source>
</reference>
<gene>
    <name evidence="2" type="ORF">GOTRE_145_01040</name>
</gene>
<organism evidence="2 3">
    <name type="scientific">Gordonia terrae NBRC 100016</name>
    <dbReference type="NCBI Taxonomy" id="1089454"/>
    <lineage>
        <taxon>Bacteria</taxon>
        <taxon>Bacillati</taxon>
        <taxon>Actinomycetota</taxon>
        <taxon>Actinomycetes</taxon>
        <taxon>Mycobacteriales</taxon>
        <taxon>Gordoniaceae</taxon>
        <taxon>Gordonia</taxon>
    </lineage>
</organism>
<accession>A0ABQ0HJM5</accession>
<name>A0ABQ0HJM5_9ACTN</name>
<evidence type="ECO:0000256" key="1">
    <source>
        <dbReference type="SAM" id="MobiDB-lite"/>
    </source>
</evidence>